<dbReference type="GO" id="GO:0050515">
    <property type="term" value="F:4-(cytidine 5'-diphospho)-2-C-methyl-D-erythritol kinase activity"/>
    <property type="evidence" value="ECO:0007669"/>
    <property type="project" value="UniProtKB-UniRule"/>
</dbReference>
<proteinExistence type="inferred from homology"/>
<evidence type="ECO:0000259" key="10">
    <source>
        <dbReference type="Pfam" id="PF00288"/>
    </source>
</evidence>
<gene>
    <name evidence="9" type="primary">ispE</name>
    <name evidence="12" type="ORF">D4739_09520</name>
</gene>
<name>A0A3A5H6W9_9ACTN</name>
<dbReference type="GO" id="GO:0005524">
    <property type="term" value="F:ATP binding"/>
    <property type="evidence" value="ECO:0007669"/>
    <property type="project" value="UniProtKB-UniRule"/>
</dbReference>
<keyword evidence="4 9" id="KW-0808">Transferase</keyword>
<keyword evidence="5 9" id="KW-0547">Nucleotide-binding</keyword>
<dbReference type="Proteomes" id="UP000276542">
    <property type="component" value="Unassembled WGS sequence"/>
</dbReference>
<keyword evidence="7 9" id="KW-0067">ATP-binding</keyword>
<feature type="active site" evidence="9">
    <location>
        <position position="149"/>
    </location>
</feature>
<dbReference type="EMBL" id="QYRP01000002">
    <property type="protein sequence ID" value="RJS46426.1"/>
    <property type="molecule type" value="Genomic_DNA"/>
</dbReference>
<comment type="catalytic activity">
    <reaction evidence="9">
        <text>4-CDP-2-C-methyl-D-erythritol + ATP = 4-CDP-2-C-methyl-D-erythritol 2-phosphate + ADP + H(+)</text>
        <dbReference type="Rhea" id="RHEA:18437"/>
        <dbReference type="ChEBI" id="CHEBI:15378"/>
        <dbReference type="ChEBI" id="CHEBI:30616"/>
        <dbReference type="ChEBI" id="CHEBI:57823"/>
        <dbReference type="ChEBI" id="CHEBI:57919"/>
        <dbReference type="ChEBI" id="CHEBI:456216"/>
        <dbReference type="EC" id="2.7.1.148"/>
    </reaction>
</comment>
<dbReference type="InterPro" id="IPR014721">
    <property type="entry name" value="Ribsml_uS5_D2-typ_fold_subgr"/>
</dbReference>
<evidence type="ECO:0000256" key="2">
    <source>
        <dbReference type="ARBA" id="ARBA00012052"/>
    </source>
</evidence>
<dbReference type="InterPro" id="IPR036554">
    <property type="entry name" value="GHMP_kinase_C_sf"/>
</dbReference>
<dbReference type="GO" id="GO:0019288">
    <property type="term" value="P:isopentenyl diphosphate biosynthetic process, methylerythritol 4-phosphate pathway"/>
    <property type="evidence" value="ECO:0007669"/>
    <property type="project" value="UniProtKB-UniRule"/>
</dbReference>
<dbReference type="Pfam" id="PF00288">
    <property type="entry name" value="GHMP_kinases_N"/>
    <property type="match status" value="1"/>
</dbReference>
<comment type="similarity">
    <text evidence="1 9">Belongs to the GHMP kinase family. IspE subfamily.</text>
</comment>
<dbReference type="AlphaFoldDB" id="A0A3A5H6W9"/>
<evidence type="ECO:0000256" key="5">
    <source>
        <dbReference type="ARBA" id="ARBA00022741"/>
    </source>
</evidence>
<keyword evidence="13" id="KW-1185">Reference proteome</keyword>
<dbReference type="PIRSF" id="PIRSF010376">
    <property type="entry name" value="IspE"/>
    <property type="match status" value="1"/>
</dbReference>
<dbReference type="NCBIfam" id="TIGR00154">
    <property type="entry name" value="ispE"/>
    <property type="match status" value="1"/>
</dbReference>
<accession>A0A3A5H6W9</accession>
<dbReference type="NCBIfam" id="NF002870">
    <property type="entry name" value="PRK03188.1"/>
    <property type="match status" value="1"/>
</dbReference>
<comment type="caution">
    <text evidence="12">The sequence shown here is derived from an EMBL/GenBank/DDBJ whole genome shotgun (WGS) entry which is preliminary data.</text>
</comment>
<dbReference type="Gene3D" id="3.30.230.10">
    <property type="match status" value="1"/>
</dbReference>
<organism evidence="12 13">
    <name type="scientific">Nocardioides cavernaquae</name>
    <dbReference type="NCBI Taxonomy" id="2321396"/>
    <lineage>
        <taxon>Bacteria</taxon>
        <taxon>Bacillati</taxon>
        <taxon>Actinomycetota</taxon>
        <taxon>Actinomycetes</taxon>
        <taxon>Propionibacteriales</taxon>
        <taxon>Nocardioidaceae</taxon>
        <taxon>Nocardioides</taxon>
    </lineage>
</organism>
<evidence type="ECO:0000256" key="9">
    <source>
        <dbReference type="HAMAP-Rule" id="MF_00061"/>
    </source>
</evidence>
<dbReference type="SUPFAM" id="SSF54211">
    <property type="entry name" value="Ribosomal protein S5 domain 2-like"/>
    <property type="match status" value="1"/>
</dbReference>
<evidence type="ECO:0000313" key="12">
    <source>
        <dbReference type="EMBL" id="RJS46426.1"/>
    </source>
</evidence>
<evidence type="ECO:0000256" key="8">
    <source>
        <dbReference type="ARBA" id="ARBA00032554"/>
    </source>
</evidence>
<evidence type="ECO:0000256" key="7">
    <source>
        <dbReference type="ARBA" id="ARBA00022840"/>
    </source>
</evidence>
<reference evidence="13" key="1">
    <citation type="submission" date="2018-09" db="EMBL/GenBank/DDBJ databases">
        <authorList>
            <person name="Zhu H."/>
        </authorList>
    </citation>
    <scope>NUCLEOTIDE SEQUENCE [LARGE SCALE GENOMIC DNA]</scope>
    <source>
        <strain evidence="13">K1W22B-1</strain>
    </source>
</reference>
<dbReference type="InterPro" id="IPR013750">
    <property type="entry name" value="GHMP_kinase_C_dom"/>
</dbReference>
<dbReference type="SUPFAM" id="SSF55060">
    <property type="entry name" value="GHMP Kinase, C-terminal domain"/>
    <property type="match status" value="1"/>
</dbReference>
<dbReference type="InterPro" id="IPR020568">
    <property type="entry name" value="Ribosomal_Su5_D2-typ_SF"/>
</dbReference>
<dbReference type="PANTHER" id="PTHR43527">
    <property type="entry name" value="4-DIPHOSPHOCYTIDYL-2-C-METHYL-D-ERYTHRITOL KINASE, CHLOROPLASTIC"/>
    <property type="match status" value="1"/>
</dbReference>
<evidence type="ECO:0000256" key="6">
    <source>
        <dbReference type="ARBA" id="ARBA00022777"/>
    </source>
</evidence>
<dbReference type="InterPro" id="IPR006204">
    <property type="entry name" value="GHMP_kinase_N_dom"/>
</dbReference>
<dbReference type="Gene3D" id="3.30.70.890">
    <property type="entry name" value="GHMP kinase, C-terminal domain"/>
    <property type="match status" value="1"/>
</dbReference>
<dbReference type="OrthoDB" id="3173073at2"/>
<keyword evidence="9" id="KW-0414">Isoprene biosynthesis</keyword>
<evidence type="ECO:0000313" key="13">
    <source>
        <dbReference type="Proteomes" id="UP000276542"/>
    </source>
</evidence>
<dbReference type="GO" id="GO:0016114">
    <property type="term" value="P:terpenoid biosynthetic process"/>
    <property type="evidence" value="ECO:0007669"/>
    <property type="project" value="UniProtKB-UniRule"/>
</dbReference>
<feature type="binding site" evidence="9">
    <location>
        <begin position="107"/>
        <end position="117"/>
    </location>
    <ligand>
        <name>ATP</name>
        <dbReference type="ChEBI" id="CHEBI:30616"/>
    </ligand>
</feature>
<dbReference type="InterPro" id="IPR004424">
    <property type="entry name" value="IspE"/>
</dbReference>
<comment type="function">
    <text evidence="9">Catalyzes the phosphorylation of the position 2 hydroxy group of 4-diphosphocytidyl-2C-methyl-D-erythritol.</text>
</comment>
<dbReference type="UniPathway" id="UPA00056">
    <property type="reaction ID" value="UER00094"/>
</dbReference>
<evidence type="ECO:0000256" key="1">
    <source>
        <dbReference type="ARBA" id="ARBA00009684"/>
    </source>
</evidence>
<evidence type="ECO:0000256" key="3">
    <source>
        <dbReference type="ARBA" id="ARBA00017473"/>
    </source>
</evidence>
<feature type="active site" evidence="9">
    <location>
        <position position="19"/>
    </location>
</feature>
<dbReference type="Pfam" id="PF08544">
    <property type="entry name" value="GHMP_kinases_C"/>
    <property type="match status" value="1"/>
</dbReference>
<sequence length="312" mass="31906">MPESFRRVPAGLTVRAPAKINLHLGVGAPRPDGFHPLETVYTSVGLYDDVLVRPAAAWSLGLTAADHVDADAVPLDDTNIVAAAARALGILHDRPVVAHVEITKGIPVAGGLAGGSADAAAALVALDRLLDLETSDEDLLHLAAQLGSDVPFALYGGHALGTGRGEVVTPLDVNDEPLWWVIVPSSEGLSTPAVYRHFDALSPDAPAEPRSAEHVLKALETGSALALARTLFNDLQAPAIDLRPELGTLIAQGEEAGALRGIVSGSGPTVVFLCGSADEARGVAGALQETGHTALVANGPVAGAHVVAPPTF</sequence>
<dbReference type="EC" id="2.7.1.148" evidence="2 9"/>
<dbReference type="RefSeq" id="WP_120060398.1">
    <property type="nucleotide sequence ID" value="NZ_QYRP01000002.1"/>
</dbReference>
<evidence type="ECO:0000259" key="11">
    <source>
        <dbReference type="Pfam" id="PF08544"/>
    </source>
</evidence>
<dbReference type="PANTHER" id="PTHR43527:SF2">
    <property type="entry name" value="4-DIPHOSPHOCYTIDYL-2-C-METHYL-D-ERYTHRITOL KINASE, CHLOROPLASTIC"/>
    <property type="match status" value="1"/>
</dbReference>
<feature type="domain" description="GHMP kinase C-terminal" evidence="11">
    <location>
        <begin position="216"/>
        <end position="291"/>
    </location>
</feature>
<comment type="pathway">
    <text evidence="9">Isoprenoid biosynthesis; isopentenyl diphosphate biosynthesis via DXP pathway; isopentenyl diphosphate from 1-deoxy-D-xylulose 5-phosphate: step 3/6.</text>
</comment>
<keyword evidence="6 9" id="KW-0418">Kinase</keyword>
<dbReference type="HAMAP" id="MF_00061">
    <property type="entry name" value="IspE"/>
    <property type="match status" value="1"/>
</dbReference>
<protein>
    <recommendedName>
        <fullName evidence="3 9">4-diphosphocytidyl-2-C-methyl-D-erythritol kinase</fullName>
        <shortName evidence="9">CMK</shortName>
        <ecNumber evidence="2 9">2.7.1.148</ecNumber>
    </recommendedName>
    <alternativeName>
        <fullName evidence="8 9">4-(cytidine-5'-diphospho)-2-C-methyl-D-erythritol kinase</fullName>
    </alternativeName>
</protein>
<feature type="domain" description="GHMP kinase N-terminal" evidence="10">
    <location>
        <begin position="80"/>
        <end position="157"/>
    </location>
</feature>
<evidence type="ECO:0000256" key="4">
    <source>
        <dbReference type="ARBA" id="ARBA00022679"/>
    </source>
</evidence>